<evidence type="ECO:0000313" key="4">
    <source>
        <dbReference type="EMBL" id="CAF3749224.1"/>
    </source>
</evidence>
<comment type="caution">
    <text evidence="3">The sequence shown here is derived from an EMBL/GenBank/DDBJ whole genome shotgun (WGS) entry which is preliminary data.</text>
</comment>
<name>A0A815QDV0_9BILA</name>
<dbReference type="Proteomes" id="UP000681722">
    <property type="component" value="Unassembled WGS sequence"/>
</dbReference>
<dbReference type="Gene3D" id="1.20.1280.50">
    <property type="match status" value="1"/>
</dbReference>
<dbReference type="EMBL" id="CAJOBC010085508">
    <property type="protein sequence ID" value="CAF4332029.1"/>
    <property type="molecule type" value="Genomic_DNA"/>
</dbReference>
<dbReference type="Proteomes" id="UP000682733">
    <property type="component" value="Unassembled WGS sequence"/>
</dbReference>
<dbReference type="EMBL" id="CAJNOQ010020046">
    <property type="protein sequence ID" value="CAF1461980.1"/>
    <property type="molecule type" value="Genomic_DNA"/>
</dbReference>
<dbReference type="CDD" id="cd09917">
    <property type="entry name" value="F-box_SF"/>
    <property type="match status" value="1"/>
</dbReference>
<evidence type="ECO:0000259" key="1">
    <source>
        <dbReference type="PROSITE" id="PS50181"/>
    </source>
</evidence>
<accession>A0A815QDV0</accession>
<dbReference type="AlphaFoldDB" id="A0A815QDV0"/>
<dbReference type="PROSITE" id="PS50181">
    <property type="entry name" value="FBOX"/>
    <property type="match status" value="1"/>
</dbReference>
<dbReference type="Gene3D" id="2.60.120.200">
    <property type="match status" value="1"/>
</dbReference>
<dbReference type="Proteomes" id="UP000663829">
    <property type="component" value="Unassembled WGS sequence"/>
</dbReference>
<keyword evidence="6" id="KW-1185">Reference proteome</keyword>
<protein>
    <recommendedName>
        <fullName evidence="1">F-box domain-containing protein</fullName>
    </recommendedName>
</protein>
<dbReference type="EMBL" id="CAJOBA010005615">
    <property type="protein sequence ID" value="CAF3749224.1"/>
    <property type="molecule type" value="Genomic_DNA"/>
</dbReference>
<dbReference type="InterPro" id="IPR001810">
    <property type="entry name" value="F-box_dom"/>
</dbReference>
<proteinExistence type="predicted"/>
<dbReference type="InterPro" id="IPR013320">
    <property type="entry name" value="ConA-like_dom_sf"/>
</dbReference>
<evidence type="ECO:0000313" key="5">
    <source>
        <dbReference type="EMBL" id="CAF4332029.1"/>
    </source>
</evidence>
<evidence type="ECO:0000313" key="6">
    <source>
        <dbReference type="Proteomes" id="UP000663829"/>
    </source>
</evidence>
<reference evidence="3" key="1">
    <citation type="submission" date="2021-02" db="EMBL/GenBank/DDBJ databases">
        <authorList>
            <person name="Nowell W R."/>
        </authorList>
    </citation>
    <scope>NUCLEOTIDE SEQUENCE</scope>
</reference>
<dbReference type="OrthoDB" id="9993346at2759"/>
<gene>
    <name evidence="3" type="ORF">GPM918_LOCUS35118</name>
    <name evidence="2" type="ORF">OVA965_LOCUS13463</name>
    <name evidence="5" type="ORF">SRO942_LOCUS35833</name>
    <name evidence="4" type="ORF">TMI583_LOCUS13466</name>
</gene>
<sequence length="298" mass="34732">MTSSSCITSVLPSELIQQIFFYIAFDDLLSTISLTCRHFHRLLCNRWFIKRYFSFENRKKTLLNWWKFDNDKKIGLDSVNETTSSSFSRSTIVNGTPRIKQCDNFINDNDGKKANCLLLDGQSWLYKDGGSTMGNIHKTYSITLWFLNEALIPRPSHTILTLGNRYCGWFFFYITSSENKLKLKINQNNMPSQYFASDAYIEPRTWYLLSIVVNAEHNTLKVYVDGHCSITIYQNKKEKEPMPSIWIGGQENRWVGQIADVTVWSRVLSKIEIRAIYDQRTSTDNVNIAEVYLKKMKQ</sequence>
<dbReference type="EMBL" id="CAJNOK010005609">
    <property type="protein sequence ID" value="CAF0978569.1"/>
    <property type="molecule type" value="Genomic_DNA"/>
</dbReference>
<dbReference type="Pfam" id="PF12937">
    <property type="entry name" value="F-box-like"/>
    <property type="match status" value="1"/>
</dbReference>
<dbReference type="SUPFAM" id="SSF81383">
    <property type="entry name" value="F-box domain"/>
    <property type="match status" value="1"/>
</dbReference>
<evidence type="ECO:0000313" key="2">
    <source>
        <dbReference type="EMBL" id="CAF0978569.1"/>
    </source>
</evidence>
<dbReference type="SUPFAM" id="SSF49899">
    <property type="entry name" value="Concanavalin A-like lectins/glucanases"/>
    <property type="match status" value="1"/>
</dbReference>
<organism evidence="3 6">
    <name type="scientific">Didymodactylos carnosus</name>
    <dbReference type="NCBI Taxonomy" id="1234261"/>
    <lineage>
        <taxon>Eukaryota</taxon>
        <taxon>Metazoa</taxon>
        <taxon>Spiralia</taxon>
        <taxon>Gnathifera</taxon>
        <taxon>Rotifera</taxon>
        <taxon>Eurotatoria</taxon>
        <taxon>Bdelloidea</taxon>
        <taxon>Philodinida</taxon>
        <taxon>Philodinidae</taxon>
        <taxon>Didymodactylos</taxon>
    </lineage>
</organism>
<feature type="domain" description="F-box" evidence="1">
    <location>
        <begin position="5"/>
        <end position="52"/>
    </location>
</feature>
<evidence type="ECO:0000313" key="3">
    <source>
        <dbReference type="EMBL" id="CAF1461980.1"/>
    </source>
</evidence>
<dbReference type="InterPro" id="IPR036047">
    <property type="entry name" value="F-box-like_dom_sf"/>
</dbReference>
<dbReference type="Pfam" id="PF13385">
    <property type="entry name" value="Laminin_G_3"/>
    <property type="match status" value="1"/>
</dbReference>
<dbReference type="Proteomes" id="UP000677228">
    <property type="component" value="Unassembled WGS sequence"/>
</dbReference>